<comment type="caution">
    <text evidence="2">The sequence shown here is derived from an EMBL/GenBank/DDBJ whole genome shotgun (WGS) entry which is preliminary data.</text>
</comment>
<feature type="region of interest" description="Disordered" evidence="1">
    <location>
        <begin position="24"/>
        <end position="147"/>
    </location>
</feature>
<gene>
    <name evidence="2" type="primary">Cnig_chr_V.g22006</name>
    <name evidence="2" type="ORF">B9Z55_022006</name>
</gene>
<keyword evidence="3" id="KW-1185">Reference proteome</keyword>
<proteinExistence type="predicted"/>
<accession>A0A2G5TUZ8</accession>
<dbReference type="EMBL" id="PDUG01000005">
    <property type="protein sequence ID" value="PIC30921.1"/>
    <property type="molecule type" value="Genomic_DNA"/>
</dbReference>
<reference evidence="3" key="1">
    <citation type="submission" date="2017-10" db="EMBL/GenBank/DDBJ databases">
        <title>Rapid genome shrinkage in a self-fertile nematode reveals novel sperm competition proteins.</title>
        <authorList>
            <person name="Yin D."/>
            <person name="Schwarz E.M."/>
            <person name="Thomas C.G."/>
            <person name="Felde R.L."/>
            <person name="Korf I.F."/>
            <person name="Cutter A.D."/>
            <person name="Schartner C.M."/>
            <person name="Ralston E.J."/>
            <person name="Meyer B.J."/>
            <person name="Haag E.S."/>
        </authorList>
    </citation>
    <scope>NUCLEOTIDE SEQUENCE [LARGE SCALE GENOMIC DNA]</scope>
    <source>
        <strain evidence="3">JU1422</strain>
    </source>
</reference>
<evidence type="ECO:0000313" key="2">
    <source>
        <dbReference type="EMBL" id="PIC30921.1"/>
    </source>
</evidence>
<organism evidence="2 3">
    <name type="scientific">Caenorhabditis nigoni</name>
    <dbReference type="NCBI Taxonomy" id="1611254"/>
    <lineage>
        <taxon>Eukaryota</taxon>
        <taxon>Metazoa</taxon>
        <taxon>Ecdysozoa</taxon>
        <taxon>Nematoda</taxon>
        <taxon>Chromadorea</taxon>
        <taxon>Rhabditida</taxon>
        <taxon>Rhabditina</taxon>
        <taxon>Rhabditomorpha</taxon>
        <taxon>Rhabditoidea</taxon>
        <taxon>Rhabditidae</taxon>
        <taxon>Peloderinae</taxon>
        <taxon>Caenorhabditis</taxon>
    </lineage>
</organism>
<feature type="compositionally biased region" description="Polar residues" evidence="1">
    <location>
        <begin position="107"/>
        <end position="121"/>
    </location>
</feature>
<feature type="compositionally biased region" description="Pro residues" evidence="1">
    <location>
        <begin position="67"/>
        <end position="79"/>
    </location>
</feature>
<evidence type="ECO:0000313" key="3">
    <source>
        <dbReference type="Proteomes" id="UP000230233"/>
    </source>
</evidence>
<feature type="compositionally biased region" description="Basic and acidic residues" evidence="1">
    <location>
        <begin position="24"/>
        <end position="33"/>
    </location>
</feature>
<dbReference type="OrthoDB" id="10417339at2759"/>
<sequence length="147" mass="16976">MTWQPQSVYHRDSWRTEIPCDSRYEHWTDEKPPPARNMYNFQPNQPPVWSQEPPRGILTPLLSLQLSPPPPSRFLPPQNPTDLNYRPCRYSAPRKNKKKKSSATSSIQEKQVPATSSASESPSDDKRDEIAGRIQPAVPLKKRNRPY</sequence>
<dbReference type="Proteomes" id="UP000230233">
    <property type="component" value="Chromosome V"/>
</dbReference>
<feature type="compositionally biased region" description="Basic residues" evidence="1">
    <location>
        <begin position="92"/>
        <end position="101"/>
    </location>
</feature>
<name>A0A2G5TUZ8_9PELO</name>
<protein>
    <submittedName>
        <fullName evidence="2">Uncharacterized protein</fullName>
    </submittedName>
</protein>
<evidence type="ECO:0000256" key="1">
    <source>
        <dbReference type="SAM" id="MobiDB-lite"/>
    </source>
</evidence>
<dbReference type="AlphaFoldDB" id="A0A2G5TUZ8"/>